<accession>A0ABQ6FJB7</accession>
<sequence length="54" mass="6086">MAERMKAKVRMYPVGHIPGLTAPGVVVNITLEALRDVSQDAYELPYSDRQEKQL</sequence>
<evidence type="ECO:0000313" key="2">
    <source>
        <dbReference type="Proteomes" id="UP001344906"/>
    </source>
</evidence>
<comment type="caution">
    <text evidence="1">The sequence shown here is derived from an EMBL/GenBank/DDBJ whole genome shotgun (WGS) entry which is preliminary data.</text>
</comment>
<dbReference type="Proteomes" id="UP001344906">
    <property type="component" value="Unassembled WGS sequence"/>
</dbReference>
<name>A0ABQ6FJB7_9CHLR</name>
<dbReference type="EMBL" id="BSRI01000001">
    <property type="protein sequence ID" value="GLV54290.1"/>
    <property type="molecule type" value="Genomic_DNA"/>
</dbReference>
<proteinExistence type="predicted"/>
<reference evidence="1 2" key="1">
    <citation type="submission" date="2023-02" db="EMBL/GenBank/DDBJ databases">
        <title>Dictyobacter halimunensis sp. nov., a new member of the class Ktedonobacteria from forest soil in a geothermal area.</title>
        <authorList>
            <person name="Rachmania M.K."/>
            <person name="Ningsih F."/>
            <person name="Sakai Y."/>
            <person name="Yabe S."/>
            <person name="Yokota A."/>
            <person name="Sjamsuridzal W."/>
        </authorList>
    </citation>
    <scope>NUCLEOTIDE SEQUENCE [LARGE SCALE GENOMIC DNA]</scope>
    <source>
        <strain evidence="1 2">S3.2.2.5</strain>
    </source>
</reference>
<evidence type="ECO:0000313" key="1">
    <source>
        <dbReference type="EMBL" id="GLV54290.1"/>
    </source>
</evidence>
<organism evidence="1 2">
    <name type="scientific">Dictyobacter halimunensis</name>
    <dbReference type="NCBI Taxonomy" id="3026934"/>
    <lineage>
        <taxon>Bacteria</taxon>
        <taxon>Bacillati</taxon>
        <taxon>Chloroflexota</taxon>
        <taxon>Ktedonobacteria</taxon>
        <taxon>Ktedonobacterales</taxon>
        <taxon>Dictyobacteraceae</taxon>
        <taxon>Dictyobacter</taxon>
    </lineage>
</organism>
<gene>
    <name evidence="1" type="ORF">KDH_11380</name>
</gene>
<protein>
    <submittedName>
        <fullName evidence="1">Uncharacterized protein</fullName>
    </submittedName>
</protein>
<dbReference type="RefSeq" id="WP_338247993.1">
    <property type="nucleotide sequence ID" value="NZ_BSRI01000001.1"/>
</dbReference>
<keyword evidence="2" id="KW-1185">Reference proteome</keyword>